<dbReference type="Proteomes" id="UP001392437">
    <property type="component" value="Unassembled WGS sequence"/>
</dbReference>
<feature type="binding site" description="axial binding residue" evidence="7">
    <location>
        <position position="535"/>
    </location>
    <ligand>
        <name>heme</name>
        <dbReference type="ChEBI" id="CHEBI:30413"/>
    </ligand>
    <ligandPart>
        <name>Fe</name>
        <dbReference type="ChEBI" id="CHEBI:18248"/>
    </ligandPart>
</feature>
<evidence type="ECO:0000256" key="3">
    <source>
        <dbReference type="ARBA" id="ARBA00022617"/>
    </source>
</evidence>
<comment type="cofactor">
    <cofactor evidence="1 7">
        <name>heme</name>
        <dbReference type="ChEBI" id="CHEBI:30413"/>
    </cofactor>
</comment>
<dbReference type="GO" id="GO:0016705">
    <property type="term" value="F:oxidoreductase activity, acting on paired donors, with incorporation or reduction of molecular oxygen"/>
    <property type="evidence" value="ECO:0007669"/>
    <property type="project" value="InterPro"/>
</dbReference>
<dbReference type="GO" id="GO:0005506">
    <property type="term" value="F:iron ion binding"/>
    <property type="evidence" value="ECO:0007669"/>
    <property type="project" value="InterPro"/>
</dbReference>
<sequence length="600" mass="67624">MSFINSSIDSFSLPQSHPTAVNTLTPHHKLSLTQWGISSVLGLLLLTIFTRISSTIQFRRALSSPDSKEVPVVPYWIPGLYHAFALWDPAAFAFSLSKKFGPEKPLQVKAGWLNFFLLSNPEHIKEMFRKSRLTTNTTTVAFTLRSLVNLPLETVSLYLADNSGAGLKPRKDSNVAPERRITYLVSHHLHKFLSGIHLNGIATRYSSLLSRRMGSIQPQGEWESDPDLFGFLQRTTLAPEIEAMFGVKLLELNPGFIDDLLIFAHHVPEFLRLRPKWLILRAHRARQRLIQNVMAWHNYAEQHVGFDDVSEEDPDWDPVWGSRLLRVRQQYERKTGAMDAEARACEDMGLIWAATANVQNTVFWFFFEALRDPDLKARLLSEISECKITNTVDGTPMFDMEKLTSQPLLQSMYAEVLRLYVGVAVSRIAGYEDVVLGKYKIPRDSLIMTYSRAMSMDAEAWVRAGRTLRKPLEEFDAERFLVGSDWARPGAMASSSSPAVEPKLDRQGGSEEKLRFTLDGLLGLWVPFGGGDHMCPGRHLAKQQMLVTFALLLSEFDMEISGDAATVARVKPDMKFAPFGSLPPASSVGFRIKKRQPVDI</sequence>
<dbReference type="EMBL" id="JAQQWP010000009">
    <property type="protein sequence ID" value="KAK8101425.1"/>
    <property type="molecule type" value="Genomic_DNA"/>
</dbReference>
<dbReference type="InterPro" id="IPR002403">
    <property type="entry name" value="Cyt_P450_E_grp-IV"/>
</dbReference>
<dbReference type="InterPro" id="IPR001128">
    <property type="entry name" value="Cyt_P450"/>
</dbReference>
<evidence type="ECO:0000256" key="5">
    <source>
        <dbReference type="ARBA" id="ARBA00023004"/>
    </source>
</evidence>
<dbReference type="PRINTS" id="PR00465">
    <property type="entry name" value="EP450IV"/>
</dbReference>
<keyword evidence="8" id="KW-0560">Oxidoreductase</keyword>
<evidence type="ECO:0000313" key="10">
    <source>
        <dbReference type="Proteomes" id="UP001392437"/>
    </source>
</evidence>
<keyword evidence="10" id="KW-1185">Reference proteome</keyword>
<dbReference type="AlphaFoldDB" id="A0AAW0QE09"/>
<evidence type="ECO:0000256" key="2">
    <source>
        <dbReference type="ARBA" id="ARBA00010617"/>
    </source>
</evidence>
<organism evidence="9 10">
    <name type="scientific">Apiospora kogelbergensis</name>
    <dbReference type="NCBI Taxonomy" id="1337665"/>
    <lineage>
        <taxon>Eukaryota</taxon>
        <taxon>Fungi</taxon>
        <taxon>Dikarya</taxon>
        <taxon>Ascomycota</taxon>
        <taxon>Pezizomycotina</taxon>
        <taxon>Sordariomycetes</taxon>
        <taxon>Xylariomycetidae</taxon>
        <taxon>Amphisphaeriales</taxon>
        <taxon>Apiosporaceae</taxon>
        <taxon>Apiospora</taxon>
    </lineage>
</organism>
<dbReference type="GO" id="GO:0020037">
    <property type="term" value="F:heme binding"/>
    <property type="evidence" value="ECO:0007669"/>
    <property type="project" value="InterPro"/>
</dbReference>
<keyword evidence="3 7" id="KW-0349">Heme</keyword>
<evidence type="ECO:0000256" key="8">
    <source>
        <dbReference type="RuleBase" id="RU000461"/>
    </source>
</evidence>
<reference evidence="9 10" key="1">
    <citation type="submission" date="2023-01" db="EMBL/GenBank/DDBJ databases">
        <title>Analysis of 21 Apiospora genomes using comparative genomics revels a genus with tremendous synthesis potential of carbohydrate active enzymes and secondary metabolites.</title>
        <authorList>
            <person name="Sorensen T."/>
        </authorList>
    </citation>
    <scope>NUCLEOTIDE SEQUENCE [LARGE SCALE GENOMIC DNA]</scope>
    <source>
        <strain evidence="9 10">CBS 117206</strain>
    </source>
</reference>
<evidence type="ECO:0000256" key="7">
    <source>
        <dbReference type="PIRSR" id="PIRSR602403-1"/>
    </source>
</evidence>
<evidence type="ECO:0000256" key="4">
    <source>
        <dbReference type="ARBA" id="ARBA00022723"/>
    </source>
</evidence>
<comment type="caution">
    <text evidence="9">The sequence shown here is derived from an EMBL/GenBank/DDBJ whole genome shotgun (WGS) entry which is preliminary data.</text>
</comment>
<evidence type="ECO:0000313" key="9">
    <source>
        <dbReference type="EMBL" id="KAK8101425.1"/>
    </source>
</evidence>
<comment type="similarity">
    <text evidence="2 8">Belongs to the cytochrome P450 family.</text>
</comment>
<dbReference type="InterPro" id="IPR036396">
    <property type="entry name" value="Cyt_P450_sf"/>
</dbReference>
<dbReference type="SUPFAM" id="SSF48264">
    <property type="entry name" value="Cytochrome P450"/>
    <property type="match status" value="1"/>
</dbReference>
<dbReference type="InterPro" id="IPR017972">
    <property type="entry name" value="Cyt_P450_CS"/>
</dbReference>
<dbReference type="InterPro" id="IPR050529">
    <property type="entry name" value="CYP450_sterol_14alpha_dmase"/>
</dbReference>
<keyword evidence="5 7" id="KW-0408">Iron</keyword>
<dbReference type="CDD" id="cd11040">
    <property type="entry name" value="CYP7_CYP8-like"/>
    <property type="match status" value="1"/>
</dbReference>
<dbReference type="PANTHER" id="PTHR24304:SF2">
    <property type="entry name" value="24-HYDROXYCHOLESTEROL 7-ALPHA-HYDROXYLASE"/>
    <property type="match status" value="1"/>
</dbReference>
<gene>
    <name evidence="9" type="ORF">PG999_011799</name>
</gene>
<name>A0AAW0QE09_9PEZI</name>
<dbReference type="GO" id="GO:0008395">
    <property type="term" value="F:steroid hydroxylase activity"/>
    <property type="evidence" value="ECO:0007669"/>
    <property type="project" value="TreeGrafter"/>
</dbReference>
<evidence type="ECO:0000256" key="6">
    <source>
        <dbReference type="ARBA" id="ARBA00023033"/>
    </source>
</evidence>
<dbReference type="PANTHER" id="PTHR24304">
    <property type="entry name" value="CYTOCHROME P450 FAMILY 7"/>
    <property type="match status" value="1"/>
</dbReference>
<proteinExistence type="inferred from homology"/>
<dbReference type="Pfam" id="PF00067">
    <property type="entry name" value="p450"/>
    <property type="match status" value="1"/>
</dbReference>
<keyword evidence="4 7" id="KW-0479">Metal-binding</keyword>
<protein>
    <recommendedName>
        <fullName evidence="11">Cytochrome P450</fullName>
    </recommendedName>
</protein>
<dbReference type="PROSITE" id="PS00086">
    <property type="entry name" value="CYTOCHROME_P450"/>
    <property type="match status" value="1"/>
</dbReference>
<accession>A0AAW0QE09</accession>
<keyword evidence="6 8" id="KW-0503">Monooxygenase</keyword>
<evidence type="ECO:0008006" key="11">
    <source>
        <dbReference type="Google" id="ProtNLM"/>
    </source>
</evidence>
<evidence type="ECO:0000256" key="1">
    <source>
        <dbReference type="ARBA" id="ARBA00001971"/>
    </source>
</evidence>
<dbReference type="Gene3D" id="1.10.630.10">
    <property type="entry name" value="Cytochrome P450"/>
    <property type="match status" value="1"/>
</dbReference>